<dbReference type="Proteomes" id="UP000570010">
    <property type="component" value="Unassembled WGS sequence"/>
</dbReference>
<dbReference type="RefSeq" id="WP_163242605.1">
    <property type="nucleotide sequence ID" value="NZ_JAAIWN010000029.1"/>
</dbReference>
<reference evidence="1 4" key="2">
    <citation type="submission" date="2020-07" db="EMBL/GenBank/DDBJ databases">
        <authorList>
            <person name="Feng H."/>
        </authorList>
    </citation>
    <scope>NUCLEOTIDE SEQUENCE [LARGE SCALE GENOMIC DNA]</scope>
    <source>
        <strain evidence="1">S-12</strain>
        <strain evidence="4">s-12</strain>
    </source>
</reference>
<evidence type="ECO:0000313" key="4">
    <source>
        <dbReference type="Proteomes" id="UP000570010"/>
    </source>
</evidence>
<dbReference type="PANTHER" id="PTHR41260:SF1">
    <property type="entry name" value="PROTEIN ECSC"/>
    <property type="match status" value="1"/>
</dbReference>
<evidence type="ECO:0000313" key="2">
    <source>
        <dbReference type="EMBL" id="NEY82216.1"/>
    </source>
</evidence>
<evidence type="ECO:0000313" key="1">
    <source>
        <dbReference type="EMBL" id="MBA4537960.1"/>
    </source>
</evidence>
<gene>
    <name evidence="2" type="ORF">G4D64_12050</name>
    <name evidence="1" type="ORF">H1Z61_12660</name>
</gene>
<protein>
    <submittedName>
        <fullName evidence="2">EcsC family protein</fullName>
    </submittedName>
</protein>
<reference evidence="2 3" key="1">
    <citation type="submission" date="2020-02" db="EMBL/GenBank/DDBJ databases">
        <title>Bacillus aquiflavi sp. nov., isolated from yellow water of strong flavor Chinese baijiu in Yibin region of China.</title>
        <authorList>
            <person name="Xie J."/>
        </authorList>
    </citation>
    <scope>NUCLEOTIDE SEQUENCE [LARGE SCALE GENOMIC DNA]</scope>
    <source>
        <strain evidence="2 3">3H-10</strain>
    </source>
</reference>
<comment type="caution">
    <text evidence="2">The sequence shown here is derived from an EMBL/GenBank/DDBJ whole genome shotgun (WGS) entry which is preliminary data.</text>
</comment>
<dbReference type="InterPro" id="IPR024787">
    <property type="entry name" value="EcsC"/>
</dbReference>
<keyword evidence="3" id="KW-1185">Reference proteome</keyword>
<accession>A0A6B3W2T4</accession>
<organism evidence="2 3">
    <name type="scientific">Bacillus aquiflavi</name>
    <dbReference type="NCBI Taxonomy" id="2672567"/>
    <lineage>
        <taxon>Bacteria</taxon>
        <taxon>Bacillati</taxon>
        <taxon>Bacillota</taxon>
        <taxon>Bacilli</taxon>
        <taxon>Bacillales</taxon>
        <taxon>Bacillaceae</taxon>
        <taxon>Bacillus</taxon>
    </lineage>
</organism>
<dbReference type="EMBL" id="JACEIO010000031">
    <property type="protein sequence ID" value="MBA4537960.1"/>
    <property type="molecule type" value="Genomic_DNA"/>
</dbReference>
<proteinExistence type="predicted"/>
<name>A0A6B3W2T4_9BACI</name>
<dbReference type="Pfam" id="PF12787">
    <property type="entry name" value="EcsC"/>
    <property type="match status" value="1"/>
</dbReference>
<dbReference type="EMBL" id="JAAIWN010000029">
    <property type="protein sequence ID" value="NEY82216.1"/>
    <property type="molecule type" value="Genomic_DNA"/>
</dbReference>
<sequence>MLTVREKKTWEEILEWEHQLFSYDSNDFERTFEKWLEQSFSMLPEKIQQQFFSLLDNWLFHLHSMIQGSQLQIDAKERILTAGRIFNSNIETVEELTKLNIDQLQYIANQQITRHRFYSFAQGGVSGTGGTLLLGADIPAMAIINLRVIQLIGMTYGHEVNTPFEMMASLKVFHGATLPARLKKEGWQVLKKDLEDADDFYFYNGDDEFMTVPWLEQPLKQLLKCIVIVLCRKRLFQGIPFISMAVGAGANYQLTRNVTEFAHKYYQYRFLLEKHGGLS</sequence>
<dbReference type="AlphaFoldDB" id="A0A6B3W2T4"/>
<dbReference type="PANTHER" id="PTHR41260">
    <property type="entry name" value="PROTEIN ECSC"/>
    <property type="match status" value="1"/>
</dbReference>
<dbReference type="Proteomes" id="UP000472971">
    <property type="component" value="Unassembled WGS sequence"/>
</dbReference>
<evidence type="ECO:0000313" key="3">
    <source>
        <dbReference type="Proteomes" id="UP000472971"/>
    </source>
</evidence>